<protein>
    <recommendedName>
        <fullName evidence="15">Mitochondrial nicotinamide adenine dinucleotide transporter 1</fullName>
    </recommendedName>
</protein>
<dbReference type="FunCoup" id="H2B1G6">
    <property type="interactions" value="345"/>
</dbReference>
<accession>H2B1G6</accession>
<keyword evidence="5" id="KW-0677">Repeat</keyword>
<feature type="transmembrane region" description="Helical" evidence="12">
    <location>
        <begin position="202"/>
        <end position="224"/>
    </location>
</feature>
<comment type="similarity">
    <text evidence="2 11">Belongs to the mitochondrial carrier (TC 2.A.29) family.</text>
</comment>
<dbReference type="HOGENOM" id="CLU_015166_6_1_1"/>
<organism evidence="13 14">
    <name type="scientific">Kazachstania africana (strain ATCC 22294 / BCRC 22015 / CBS 2517 / CECT 1963 / NBRC 1671 / NRRL Y-8276)</name>
    <name type="common">Yeast</name>
    <name type="synonym">Kluyveromyces africanus</name>
    <dbReference type="NCBI Taxonomy" id="1071382"/>
    <lineage>
        <taxon>Eukaryota</taxon>
        <taxon>Fungi</taxon>
        <taxon>Dikarya</taxon>
        <taxon>Ascomycota</taxon>
        <taxon>Saccharomycotina</taxon>
        <taxon>Saccharomycetes</taxon>
        <taxon>Saccharomycetales</taxon>
        <taxon>Saccharomycetaceae</taxon>
        <taxon>Kazachstania</taxon>
    </lineage>
</organism>
<dbReference type="InParanoid" id="H2B1G6"/>
<evidence type="ECO:0000256" key="8">
    <source>
        <dbReference type="ARBA" id="ARBA00023128"/>
    </source>
</evidence>
<dbReference type="FunFam" id="1.50.40.10:FF:000075">
    <property type="entry name" value="Nicotinamide adenine dinucleotide transporter 2, mitochondrial"/>
    <property type="match status" value="1"/>
</dbReference>
<dbReference type="PROSITE" id="PS50920">
    <property type="entry name" value="SOLCAR"/>
    <property type="match status" value="3"/>
</dbReference>
<dbReference type="eggNOG" id="KOG0764">
    <property type="taxonomic scope" value="Eukaryota"/>
</dbReference>
<dbReference type="SUPFAM" id="SSF103506">
    <property type="entry name" value="Mitochondrial carrier"/>
    <property type="match status" value="1"/>
</dbReference>
<feature type="repeat" description="Solcar" evidence="10">
    <location>
        <begin position="141"/>
        <end position="230"/>
    </location>
</feature>
<dbReference type="PRINTS" id="PR00926">
    <property type="entry name" value="MITOCARRIER"/>
</dbReference>
<feature type="repeat" description="Solcar" evidence="10">
    <location>
        <begin position="43"/>
        <end position="133"/>
    </location>
</feature>
<dbReference type="AlphaFoldDB" id="H2B1G6"/>
<keyword evidence="14" id="KW-1185">Reference proteome</keyword>
<dbReference type="RefSeq" id="XP_003959601.1">
    <property type="nucleotide sequence ID" value="XM_003959552.1"/>
</dbReference>
<evidence type="ECO:0000313" key="13">
    <source>
        <dbReference type="EMBL" id="CCF60466.1"/>
    </source>
</evidence>
<evidence type="ECO:0000256" key="12">
    <source>
        <dbReference type="SAM" id="Phobius"/>
    </source>
</evidence>
<dbReference type="GO" id="GO:0015215">
    <property type="term" value="F:nucleotide transmembrane transporter activity"/>
    <property type="evidence" value="ECO:0007669"/>
    <property type="project" value="UniProtKB-ARBA"/>
</dbReference>
<feature type="transmembrane region" description="Helical" evidence="12">
    <location>
        <begin position="143"/>
        <end position="167"/>
    </location>
</feature>
<dbReference type="EMBL" id="HE650831">
    <property type="protein sequence ID" value="CCF60466.1"/>
    <property type="molecule type" value="Genomic_DNA"/>
</dbReference>
<keyword evidence="6" id="KW-0999">Mitochondrion inner membrane</keyword>
<reference evidence="13 14" key="1">
    <citation type="journal article" date="2011" name="Proc. Natl. Acad. Sci. U.S.A.">
        <title>Evolutionary erosion of yeast sex chromosomes by mating-type switching accidents.</title>
        <authorList>
            <person name="Gordon J.L."/>
            <person name="Armisen D."/>
            <person name="Proux-Wera E."/>
            <person name="Oheigeartaigh S.S."/>
            <person name="Byrne K.P."/>
            <person name="Wolfe K.H."/>
        </authorList>
    </citation>
    <scope>NUCLEOTIDE SEQUENCE [LARGE SCALE GENOMIC DNA]</scope>
    <source>
        <strain evidence="14">ATCC 22294 / BCRC 22015 / CBS 2517 / CECT 1963 / NBRC 1671 / NRRL Y-8276</strain>
    </source>
</reference>
<evidence type="ECO:0000256" key="4">
    <source>
        <dbReference type="ARBA" id="ARBA00022692"/>
    </source>
</evidence>
<gene>
    <name evidence="13" type="primary">KAFR0K01110</name>
    <name evidence="13" type="ORF">KAFR_0K01110</name>
</gene>
<dbReference type="InterPro" id="IPR018108">
    <property type="entry name" value="MCP_transmembrane"/>
</dbReference>
<evidence type="ECO:0000256" key="2">
    <source>
        <dbReference type="ARBA" id="ARBA00006375"/>
    </source>
</evidence>
<dbReference type="InterPro" id="IPR044712">
    <property type="entry name" value="SLC25A32-like"/>
</dbReference>
<evidence type="ECO:0000256" key="9">
    <source>
        <dbReference type="ARBA" id="ARBA00023136"/>
    </source>
</evidence>
<evidence type="ECO:0000256" key="3">
    <source>
        <dbReference type="ARBA" id="ARBA00022448"/>
    </source>
</evidence>
<dbReference type="Gene3D" id="1.50.40.10">
    <property type="entry name" value="Mitochondrial carrier domain"/>
    <property type="match status" value="2"/>
</dbReference>
<dbReference type="InterPro" id="IPR002067">
    <property type="entry name" value="MCP"/>
</dbReference>
<dbReference type="KEGG" id="kaf:KAFR_0K01110"/>
<dbReference type="GeneID" id="13886655"/>
<proteinExistence type="inferred from homology"/>
<name>H2B1G6_KAZAF</name>
<evidence type="ECO:0008006" key="15">
    <source>
        <dbReference type="Google" id="ProtNLM"/>
    </source>
</evidence>
<dbReference type="Proteomes" id="UP000005220">
    <property type="component" value="Chromosome 11"/>
</dbReference>
<keyword evidence="7 12" id="KW-1133">Transmembrane helix</keyword>
<evidence type="ECO:0000313" key="14">
    <source>
        <dbReference type="Proteomes" id="UP000005220"/>
    </source>
</evidence>
<comment type="subcellular location">
    <subcellularLocation>
        <location evidence="1">Mitochondrion inner membrane</location>
        <topology evidence="1">Multi-pass membrane protein</topology>
    </subcellularLocation>
</comment>
<keyword evidence="8" id="KW-0496">Mitochondrion</keyword>
<evidence type="ECO:0000256" key="1">
    <source>
        <dbReference type="ARBA" id="ARBA00004448"/>
    </source>
</evidence>
<sequence length="338" mass="37640">MLKAGGRDNDDGSDEKHSIEEATQNAKMKNQFSQYKGHYLSHNDSTVTATAGALAGFISGLLVCPLDVAKTRLQAQGLQVSENSYYRGTFGTISTIVRDEGIFGLYKGIVPIVLGYFPSWMIYFSVYEFSKDIYPKFFPHWDFLSHSCSAITAGAVSTTIMNPIWVVKTRLMLQSNFSPFPTHYNGTFDAFKKIISQEGVRVLYTGLVPSLFGLSHVAIHFPIYEKLKVKLHCQKTSTEIDGTRKTTINLKNLICASSASKMIASLITYPHEILRTRMQVKSDLPSIVHHKLLPIIRSTYLNEGVAGFYSGFTANLLRTVPASAITLVSFEYIKSSFK</sequence>
<keyword evidence="3 11" id="KW-0813">Transport</keyword>
<evidence type="ECO:0000256" key="10">
    <source>
        <dbReference type="PROSITE-ProRule" id="PRU00282"/>
    </source>
</evidence>
<dbReference type="PANTHER" id="PTHR45683">
    <property type="entry name" value="MITOCHONDRIAL NICOTINAMIDE ADENINE DINUCLEOTIDE TRANSPORTER 1-RELATED-RELATED"/>
    <property type="match status" value="1"/>
</dbReference>
<dbReference type="InterPro" id="IPR023395">
    <property type="entry name" value="MCP_dom_sf"/>
</dbReference>
<keyword evidence="9 10" id="KW-0472">Membrane</keyword>
<evidence type="ECO:0000256" key="6">
    <source>
        <dbReference type="ARBA" id="ARBA00022792"/>
    </source>
</evidence>
<evidence type="ECO:0000256" key="7">
    <source>
        <dbReference type="ARBA" id="ARBA00022989"/>
    </source>
</evidence>
<evidence type="ECO:0000256" key="5">
    <source>
        <dbReference type="ARBA" id="ARBA00022737"/>
    </source>
</evidence>
<feature type="transmembrane region" description="Helical" evidence="12">
    <location>
        <begin position="104"/>
        <end position="123"/>
    </location>
</feature>
<feature type="repeat" description="Solcar" evidence="10">
    <location>
        <begin position="248"/>
        <end position="336"/>
    </location>
</feature>
<dbReference type="Pfam" id="PF00153">
    <property type="entry name" value="Mito_carr"/>
    <property type="match status" value="3"/>
</dbReference>
<dbReference type="GO" id="GO:0005743">
    <property type="term" value="C:mitochondrial inner membrane"/>
    <property type="evidence" value="ECO:0007669"/>
    <property type="project" value="UniProtKB-SubCell"/>
</dbReference>
<keyword evidence="4 10" id="KW-0812">Transmembrane</keyword>
<evidence type="ECO:0000256" key="11">
    <source>
        <dbReference type="RuleBase" id="RU000488"/>
    </source>
</evidence>
<dbReference type="OrthoDB" id="10266426at2759"/>